<evidence type="ECO:0000259" key="10">
    <source>
        <dbReference type="Pfam" id="PF01618"/>
    </source>
</evidence>
<keyword evidence="6 9" id="KW-1133">Transmembrane helix</keyword>
<keyword evidence="4 9" id="KW-0812">Transmembrane</keyword>
<dbReference type="InParanoid" id="A0A146G8D4"/>
<comment type="subcellular location">
    <subcellularLocation>
        <location evidence="1">Cell membrane</location>
        <topology evidence="1">Multi-pass membrane protein</topology>
    </subcellularLocation>
    <subcellularLocation>
        <location evidence="8">Membrane</location>
        <topology evidence="8">Multi-pass membrane protein</topology>
    </subcellularLocation>
</comment>
<feature type="transmembrane region" description="Helical" evidence="9">
    <location>
        <begin position="117"/>
        <end position="146"/>
    </location>
</feature>
<evidence type="ECO:0000256" key="9">
    <source>
        <dbReference type="SAM" id="Phobius"/>
    </source>
</evidence>
<keyword evidence="2 8" id="KW-0813">Transport</keyword>
<dbReference type="STRING" id="690879.TSACC_21546"/>
<keyword evidence="12" id="KW-1185">Reference proteome</keyword>
<dbReference type="GO" id="GO:0017038">
    <property type="term" value="P:protein import"/>
    <property type="evidence" value="ECO:0007669"/>
    <property type="project" value="TreeGrafter"/>
</dbReference>
<evidence type="ECO:0000256" key="1">
    <source>
        <dbReference type="ARBA" id="ARBA00004651"/>
    </source>
</evidence>
<comment type="caution">
    <text evidence="11">The sequence shown here is derived from an EMBL/GenBank/DDBJ whole genome shotgun (WGS) entry which is preliminary data.</text>
</comment>
<evidence type="ECO:0000313" key="12">
    <source>
        <dbReference type="Proteomes" id="UP000076023"/>
    </source>
</evidence>
<dbReference type="PANTHER" id="PTHR30625:SF15">
    <property type="entry name" value="BIOPOLYMER TRANSPORT PROTEIN EXBB"/>
    <property type="match status" value="1"/>
</dbReference>
<organism evidence="11 12">
    <name type="scientific">Terrimicrobium sacchariphilum</name>
    <dbReference type="NCBI Taxonomy" id="690879"/>
    <lineage>
        <taxon>Bacteria</taxon>
        <taxon>Pseudomonadati</taxon>
        <taxon>Verrucomicrobiota</taxon>
        <taxon>Terrimicrobiia</taxon>
        <taxon>Terrimicrobiales</taxon>
        <taxon>Terrimicrobiaceae</taxon>
        <taxon>Terrimicrobium</taxon>
    </lineage>
</organism>
<keyword evidence="7 9" id="KW-0472">Membrane</keyword>
<evidence type="ECO:0000256" key="7">
    <source>
        <dbReference type="ARBA" id="ARBA00023136"/>
    </source>
</evidence>
<evidence type="ECO:0000256" key="6">
    <source>
        <dbReference type="ARBA" id="ARBA00022989"/>
    </source>
</evidence>
<evidence type="ECO:0000313" key="11">
    <source>
        <dbReference type="EMBL" id="GAT33137.1"/>
    </source>
</evidence>
<sequence length="211" mass="22551">MELLPLASIIQGALDFFIKGGFFMLLLLILSVISVTVMILRGTAIRRNAVLPPSISAEIERLQPGDSLEPLQKLIKQNPSALGRIVNTVISHLSWPRGETIEAVQTRARHEVARLEAGLVVLEIATGIAPLLGLLGTLSGLVGIFASIGSDPVLVARGIAEALNTTIAGLGVAVPCLVTYNHFQRRIEVMSVEMESMVSDLIAKCYPQHGA</sequence>
<dbReference type="InterPro" id="IPR050790">
    <property type="entry name" value="ExbB/TolQ_transport"/>
</dbReference>
<dbReference type="Pfam" id="PF01618">
    <property type="entry name" value="MotA_ExbB"/>
    <property type="match status" value="1"/>
</dbReference>
<feature type="transmembrane region" description="Helical" evidence="9">
    <location>
        <begin position="20"/>
        <end position="40"/>
    </location>
</feature>
<evidence type="ECO:0000256" key="3">
    <source>
        <dbReference type="ARBA" id="ARBA00022475"/>
    </source>
</evidence>
<protein>
    <submittedName>
        <fullName evidence="11">Biopolymer transport protein ExbB</fullName>
    </submittedName>
</protein>
<feature type="transmembrane region" description="Helical" evidence="9">
    <location>
        <begin position="158"/>
        <end position="180"/>
    </location>
</feature>
<dbReference type="PANTHER" id="PTHR30625">
    <property type="entry name" value="PROTEIN TOLQ"/>
    <property type="match status" value="1"/>
</dbReference>
<dbReference type="GO" id="GO:0005886">
    <property type="term" value="C:plasma membrane"/>
    <property type="evidence" value="ECO:0007669"/>
    <property type="project" value="UniProtKB-SubCell"/>
</dbReference>
<dbReference type="Proteomes" id="UP000076023">
    <property type="component" value="Unassembled WGS sequence"/>
</dbReference>
<evidence type="ECO:0000256" key="5">
    <source>
        <dbReference type="ARBA" id="ARBA00022927"/>
    </source>
</evidence>
<evidence type="ECO:0000256" key="2">
    <source>
        <dbReference type="ARBA" id="ARBA00022448"/>
    </source>
</evidence>
<evidence type="ECO:0000256" key="4">
    <source>
        <dbReference type="ARBA" id="ARBA00022692"/>
    </source>
</evidence>
<accession>A0A146G8D4</accession>
<keyword evidence="5 8" id="KW-0653">Protein transport</keyword>
<proteinExistence type="inferred from homology"/>
<keyword evidence="3" id="KW-1003">Cell membrane</keyword>
<dbReference type="RefSeq" id="WP_075078905.1">
    <property type="nucleotide sequence ID" value="NZ_BDCO01000002.1"/>
</dbReference>
<dbReference type="AlphaFoldDB" id="A0A146G8D4"/>
<comment type="similarity">
    <text evidence="8">Belongs to the exbB/tolQ family.</text>
</comment>
<evidence type="ECO:0000256" key="8">
    <source>
        <dbReference type="RuleBase" id="RU004057"/>
    </source>
</evidence>
<reference evidence="12" key="1">
    <citation type="journal article" date="2017" name="Genome Announc.">
        <title>Draft Genome Sequence of Terrimicrobium sacchariphilum NM-5T, a Facultative Anaerobic Soil Bacterium of the Class Spartobacteria.</title>
        <authorList>
            <person name="Qiu Y.L."/>
            <person name="Tourlousse D.M."/>
            <person name="Matsuura N."/>
            <person name="Ohashi A."/>
            <person name="Sekiguchi Y."/>
        </authorList>
    </citation>
    <scope>NUCLEOTIDE SEQUENCE [LARGE SCALE GENOMIC DNA]</scope>
    <source>
        <strain evidence="12">NM-5</strain>
    </source>
</reference>
<feature type="domain" description="MotA/TolQ/ExbB proton channel" evidence="10">
    <location>
        <begin position="99"/>
        <end position="195"/>
    </location>
</feature>
<dbReference type="OrthoDB" id="193629at2"/>
<dbReference type="InterPro" id="IPR002898">
    <property type="entry name" value="MotA_ExbB_proton_chnl"/>
</dbReference>
<dbReference type="EMBL" id="BDCO01000002">
    <property type="protein sequence ID" value="GAT33137.1"/>
    <property type="molecule type" value="Genomic_DNA"/>
</dbReference>
<gene>
    <name evidence="11" type="ORF">TSACC_21546</name>
</gene>
<name>A0A146G8D4_TERSA</name>